<dbReference type="EMBL" id="QGLD01000011">
    <property type="protein sequence ID" value="RAL70288.1"/>
    <property type="molecule type" value="Genomic_DNA"/>
</dbReference>
<protein>
    <submittedName>
        <fullName evidence="1">Uncharacterized protein</fullName>
    </submittedName>
</protein>
<dbReference type="Proteomes" id="UP000248786">
    <property type="component" value="Unassembled WGS sequence"/>
</dbReference>
<proteinExistence type="predicted"/>
<comment type="caution">
    <text evidence="1">The sequence shown here is derived from an EMBL/GenBank/DDBJ whole genome shotgun (WGS) entry which is preliminary data.</text>
</comment>
<evidence type="ECO:0000313" key="1">
    <source>
        <dbReference type="EMBL" id="RAL70288.1"/>
    </source>
</evidence>
<gene>
    <name evidence="1" type="ORF">C1G86_1178</name>
</gene>
<reference evidence="1 2" key="1">
    <citation type="submission" date="2018-05" db="EMBL/GenBank/DDBJ databases">
        <title>Draft genome sequences of Dehalococcoides mccartyi strains RC and KS.</title>
        <authorList>
            <person name="Higgins S.A."/>
            <person name="Padilla-Crespo E."/>
            <person name="Loeffler F.E."/>
        </authorList>
    </citation>
    <scope>NUCLEOTIDE SEQUENCE [LARGE SCALE GENOMIC DNA]</scope>
    <source>
        <strain evidence="1 2">KS</strain>
    </source>
</reference>
<accession>A0A328ERM5</accession>
<dbReference type="AlphaFoldDB" id="A0A328ERM5"/>
<sequence length="54" mass="6073">MRPGCILKSLLDATGICGINKGLKNILQPFPVSRIGWERILNTSRVNNFLIFPF</sequence>
<organism evidence="1 2">
    <name type="scientific">Dehalococcoides mccartyi</name>
    <dbReference type="NCBI Taxonomy" id="61435"/>
    <lineage>
        <taxon>Bacteria</taxon>
        <taxon>Bacillati</taxon>
        <taxon>Chloroflexota</taxon>
        <taxon>Dehalococcoidia</taxon>
        <taxon>Dehalococcoidales</taxon>
        <taxon>Dehalococcoidaceae</taxon>
        <taxon>Dehalococcoides</taxon>
    </lineage>
</organism>
<evidence type="ECO:0000313" key="2">
    <source>
        <dbReference type="Proteomes" id="UP000248786"/>
    </source>
</evidence>
<name>A0A328ERM5_9CHLR</name>